<evidence type="ECO:0000313" key="15">
    <source>
        <dbReference type="Proteomes" id="UP000318582"/>
    </source>
</evidence>
<feature type="domain" description="A to I editase" evidence="13">
    <location>
        <begin position="12"/>
        <end position="351"/>
    </location>
</feature>
<dbReference type="GO" id="GO:0008033">
    <property type="term" value="P:tRNA processing"/>
    <property type="evidence" value="ECO:0007669"/>
    <property type="project" value="UniProtKB-KW"/>
</dbReference>
<feature type="region of interest" description="Disordered" evidence="12">
    <location>
        <begin position="87"/>
        <end position="108"/>
    </location>
</feature>
<evidence type="ECO:0000256" key="7">
    <source>
        <dbReference type="ARBA" id="ARBA00038326"/>
    </source>
</evidence>
<evidence type="ECO:0000313" key="14">
    <source>
        <dbReference type="EMBL" id="TPX56928.1"/>
    </source>
</evidence>
<evidence type="ECO:0000256" key="3">
    <source>
        <dbReference type="ARBA" id="ARBA00022801"/>
    </source>
</evidence>
<feature type="compositionally biased region" description="Low complexity" evidence="12">
    <location>
        <begin position="92"/>
        <end position="105"/>
    </location>
</feature>
<dbReference type="STRING" id="109895.A0A507E149"/>
<comment type="caution">
    <text evidence="14">The sequence shown here is derived from an EMBL/GenBank/DDBJ whole genome shotgun (WGS) entry which is preliminary data.</text>
</comment>
<protein>
    <recommendedName>
        <fullName evidence="9">tRNA-specific adenosine deaminase 1</fullName>
        <ecNumber evidence="8">3.5.4.34</ecNumber>
    </recommendedName>
    <alternativeName>
        <fullName evidence="10">tRNA-specific adenosine-37 deaminase</fullName>
    </alternativeName>
</protein>
<reference evidence="14 15" key="1">
    <citation type="journal article" date="2019" name="Sci. Rep.">
        <title>Comparative genomics of chytrid fungi reveal insights into the obligate biotrophic and pathogenic lifestyle of Synchytrium endobioticum.</title>
        <authorList>
            <person name="van de Vossenberg B.T.L.H."/>
            <person name="Warris S."/>
            <person name="Nguyen H.D.T."/>
            <person name="van Gent-Pelzer M.P.E."/>
            <person name="Joly D.L."/>
            <person name="van de Geest H.C."/>
            <person name="Bonants P.J.M."/>
            <person name="Smith D.S."/>
            <person name="Levesque C.A."/>
            <person name="van der Lee T.A.J."/>
        </authorList>
    </citation>
    <scope>NUCLEOTIDE SEQUENCE [LARGE SCALE GENOMIC DNA]</scope>
    <source>
        <strain evidence="14 15">CBS 809.83</strain>
    </source>
</reference>
<keyword evidence="4" id="KW-0862">Zinc</keyword>
<keyword evidence="1" id="KW-0819">tRNA processing</keyword>
<dbReference type="SMART" id="SM00552">
    <property type="entry name" value="ADEAMc"/>
    <property type="match status" value="1"/>
</dbReference>
<accession>A0A507E149</accession>
<dbReference type="InterPro" id="IPR002466">
    <property type="entry name" value="A_deamin"/>
</dbReference>
<evidence type="ECO:0000256" key="5">
    <source>
        <dbReference type="ARBA" id="ARBA00037026"/>
    </source>
</evidence>
<evidence type="ECO:0000256" key="11">
    <source>
        <dbReference type="ARBA" id="ARBA00047635"/>
    </source>
</evidence>
<gene>
    <name evidence="14" type="ORF">PhCBS80983_g04197</name>
</gene>
<dbReference type="Proteomes" id="UP000318582">
    <property type="component" value="Unassembled WGS sequence"/>
</dbReference>
<sequence length="382" mass="41698">MSLPYPKSNEHRYLYKCLETAFDCDSAATSDAVLVRMDDSNPPRFRVVDGTTFHLYISQSACGDASMSALASHQTLEERTINETKKRKFEDSAATAIPPSSSALPTGTLRGRADYALLGALRTKPGRTDAESTRSMSCSDKIAKWNVLGLQGALLSTYIPQPIYLSSIVVGDMFDELAMRRAFVDRALRIGPRLPNPYTVATPTLHATSEVFPYSMSALRAKHQSAQQEMEAKGQQKERKIDLQIIPANATLAWDASSGSTDAEVTVMGRKQGFAKRDGVWNAKARSDISRGAFYDRFRVLSSSTCDNIANIATYRDAKVANATYCAARAELLADPAFAGWVITGVDLQEFPASSHPDVTDASVPVLETNPTHKSRVQKIAT</sequence>
<evidence type="ECO:0000256" key="12">
    <source>
        <dbReference type="SAM" id="MobiDB-lite"/>
    </source>
</evidence>
<proteinExistence type="inferred from homology"/>
<dbReference type="PROSITE" id="PS50141">
    <property type="entry name" value="A_DEAMIN_EDITASE"/>
    <property type="match status" value="1"/>
</dbReference>
<evidence type="ECO:0000256" key="2">
    <source>
        <dbReference type="ARBA" id="ARBA00022723"/>
    </source>
</evidence>
<evidence type="ECO:0000256" key="8">
    <source>
        <dbReference type="ARBA" id="ARBA00038940"/>
    </source>
</evidence>
<dbReference type="GO" id="GO:0046872">
    <property type="term" value="F:metal ion binding"/>
    <property type="evidence" value="ECO:0007669"/>
    <property type="project" value="UniProtKB-KW"/>
</dbReference>
<keyword evidence="2" id="KW-0479">Metal-binding</keyword>
<evidence type="ECO:0000256" key="1">
    <source>
        <dbReference type="ARBA" id="ARBA00022694"/>
    </source>
</evidence>
<dbReference type="GO" id="GO:0003723">
    <property type="term" value="F:RNA binding"/>
    <property type="evidence" value="ECO:0007669"/>
    <property type="project" value="InterPro"/>
</dbReference>
<keyword evidence="3" id="KW-0378">Hydrolase</keyword>
<organism evidence="14 15">
    <name type="scientific">Powellomyces hirtus</name>
    <dbReference type="NCBI Taxonomy" id="109895"/>
    <lineage>
        <taxon>Eukaryota</taxon>
        <taxon>Fungi</taxon>
        <taxon>Fungi incertae sedis</taxon>
        <taxon>Chytridiomycota</taxon>
        <taxon>Chytridiomycota incertae sedis</taxon>
        <taxon>Chytridiomycetes</taxon>
        <taxon>Spizellomycetales</taxon>
        <taxon>Powellomycetaceae</taxon>
        <taxon>Powellomyces</taxon>
    </lineage>
</organism>
<dbReference type="PANTHER" id="PTHR46516">
    <property type="entry name" value="TRNA-SPECIFIC ADENOSINE DEAMINASE 1"/>
    <property type="match status" value="1"/>
</dbReference>
<comment type="similarity">
    <text evidence="7">Belongs to the ADAT1 family.</text>
</comment>
<dbReference type="EMBL" id="QEAQ01000062">
    <property type="protein sequence ID" value="TPX56928.1"/>
    <property type="molecule type" value="Genomic_DNA"/>
</dbReference>
<evidence type="ECO:0000256" key="6">
    <source>
        <dbReference type="ARBA" id="ARBA00037784"/>
    </source>
</evidence>
<name>A0A507E149_9FUNG</name>
<dbReference type="GO" id="GO:0043829">
    <property type="term" value="F:tRNA-specific adenosine-37 deaminase activity"/>
    <property type="evidence" value="ECO:0007669"/>
    <property type="project" value="UniProtKB-EC"/>
</dbReference>
<comment type="cofactor">
    <cofactor evidence="5">
        <name>1D-myo-inositol hexakisphosphate</name>
        <dbReference type="ChEBI" id="CHEBI:58130"/>
    </cofactor>
</comment>
<evidence type="ECO:0000256" key="4">
    <source>
        <dbReference type="ARBA" id="ARBA00022833"/>
    </source>
</evidence>
<dbReference type="AlphaFoldDB" id="A0A507E149"/>
<comment type="catalytic activity">
    <reaction evidence="11">
        <text>adenosine(37) in tRNA(Ala) + H2O + H(+) = inosine(37) in tRNA(Ala) + NH4(+)</text>
        <dbReference type="Rhea" id="RHEA:50968"/>
        <dbReference type="Rhea" id="RHEA-COMP:12855"/>
        <dbReference type="Rhea" id="RHEA-COMP:12856"/>
        <dbReference type="ChEBI" id="CHEBI:15377"/>
        <dbReference type="ChEBI" id="CHEBI:15378"/>
        <dbReference type="ChEBI" id="CHEBI:28938"/>
        <dbReference type="ChEBI" id="CHEBI:74411"/>
        <dbReference type="ChEBI" id="CHEBI:82852"/>
        <dbReference type="EC" id="3.5.4.34"/>
    </reaction>
</comment>
<evidence type="ECO:0000259" key="13">
    <source>
        <dbReference type="PROSITE" id="PS50141"/>
    </source>
</evidence>
<dbReference type="EC" id="3.5.4.34" evidence="8"/>
<evidence type="ECO:0000256" key="9">
    <source>
        <dbReference type="ARBA" id="ARBA00040502"/>
    </source>
</evidence>
<dbReference type="PANTHER" id="PTHR46516:SF1">
    <property type="entry name" value="TRNA-SPECIFIC ADENOSINE DEAMINASE 1"/>
    <property type="match status" value="1"/>
</dbReference>
<keyword evidence="15" id="KW-1185">Reference proteome</keyword>
<dbReference type="Pfam" id="PF02137">
    <property type="entry name" value="A_deamin"/>
    <property type="match status" value="1"/>
</dbReference>
<evidence type="ECO:0000256" key="10">
    <source>
        <dbReference type="ARBA" id="ARBA00041760"/>
    </source>
</evidence>
<comment type="function">
    <text evidence="6">Specifically deaminates adenosine-37 to inosine in tRNA-Ala.</text>
</comment>